<evidence type="ECO:0000256" key="1">
    <source>
        <dbReference type="SAM" id="MobiDB-lite"/>
    </source>
</evidence>
<feature type="compositionally biased region" description="Basic residues" evidence="1">
    <location>
        <begin position="419"/>
        <end position="434"/>
    </location>
</feature>
<gene>
    <name evidence="2" type="ORF">IFJ97_06085</name>
</gene>
<name>A0A8J6Y4P5_9BACT</name>
<dbReference type="EMBL" id="JACXWA010000104">
    <property type="protein sequence ID" value="MBD3870913.1"/>
    <property type="molecule type" value="Genomic_DNA"/>
</dbReference>
<dbReference type="InterPro" id="IPR011990">
    <property type="entry name" value="TPR-like_helical_dom_sf"/>
</dbReference>
<dbReference type="Gene3D" id="1.25.40.10">
    <property type="entry name" value="Tetratricopeptide repeat domain"/>
    <property type="match status" value="1"/>
</dbReference>
<dbReference type="Pfam" id="PF13424">
    <property type="entry name" value="TPR_12"/>
    <property type="match status" value="1"/>
</dbReference>
<dbReference type="Proteomes" id="UP000598633">
    <property type="component" value="Unassembled WGS sequence"/>
</dbReference>
<evidence type="ECO:0000313" key="3">
    <source>
        <dbReference type="Proteomes" id="UP000598633"/>
    </source>
</evidence>
<evidence type="ECO:0000313" key="2">
    <source>
        <dbReference type="EMBL" id="MBD3870913.1"/>
    </source>
</evidence>
<dbReference type="PANTHER" id="PTHR47689">
    <property type="entry name" value="TETRATRICOPEPTIDE REPEAT (TPR)-LIKE SUPERFAMILY PROTEIN"/>
    <property type="match status" value="1"/>
</dbReference>
<dbReference type="AlphaFoldDB" id="A0A8J6Y4P5"/>
<dbReference type="PANTHER" id="PTHR47689:SF2">
    <property type="entry name" value="TETRATRICOPEPTIDE REPEAT (TPR)-LIKE SUPERFAMILY PROTEIN"/>
    <property type="match status" value="1"/>
</dbReference>
<dbReference type="SUPFAM" id="SSF48452">
    <property type="entry name" value="TPR-like"/>
    <property type="match status" value="1"/>
</dbReference>
<feature type="region of interest" description="Disordered" evidence="1">
    <location>
        <begin position="415"/>
        <end position="434"/>
    </location>
</feature>
<sequence length="434" mass="47411">MKPATAIAFTLVLVVGITAGAQGSWSAHTSTGEYAFARGDIDRAESEFRAALEIAQGLPAGDRRLETSLENLARLYEHQSNYDRAQPLYQLLLAAKELRLGSESPALLSSLYAVARVSQPMGDLPTVESSLEKFAAIAATSGEADPRQHWQVLQMLARMQTIQENPDQAVTWQRRAAEVIADDPGATSEERIDLFVSLAEMELVAENGPAAERLYVEVAELRQEEDEADAFPDTMAEGAEIALATAQFETAERLAMRATHAHPDADAELQARKVLVELSWIKVNRGTDDMENLLAAAGDSEELVRARDRLRELILLEGADKRTTLTRLAQVEALRGQPASAADWQLQLLEVVADDAEAAAAARRDLVTLLAAAGRYDDALAENAVVLADLEAQYGTSDKRLVPVLTQRQTLYESAGNKKQAKKIKKRIKKLSRS</sequence>
<organism evidence="2 3">
    <name type="scientific">Candidatus Sulfomarinibacter kjeldsenii</name>
    <dbReference type="NCBI Taxonomy" id="2885994"/>
    <lineage>
        <taxon>Bacteria</taxon>
        <taxon>Pseudomonadati</taxon>
        <taxon>Acidobacteriota</taxon>
        <taxon>Thermoanaerobaculia</taxon>
        <taxon>Thermoanaerobaculales</taxon>
        <taxon>Candidatus Sulfomarinibacteraceae</taxon>
        <taxon>Candidatus Sulfomarinibacter</taxon>
    </lineage>
</organism>
<protein>
    <submittedName>
        <fullName evidence="2">Tetratricopeptide repeat protein</fullName>
    </submittedName>
</protein>
<reference evidence="2 3" key="1">
    <citation type="submission" date="2020-08" db="EMBL/GenBank/DDBJ databases">
        <title>Acidobacteriota in marine sediments use diverse sulfur dissimilation pathways.</title>
        <authorList>
            <person name="Wasmund K."/>
        </authorList>
    </citation>
    <scope>NUCLEOTIDE SEQUENCE [LARGE SCALE GENOMIC DNA]</scope>
    <source>
        <strain evidence="2">MAG AM3-A</strain>
    </source>
</reference>
<accession>A0A8J6Y4P5</accession>
<proteinExistence type="predicted"/>
<comment type="caution">
    <text evidence="2">The sequence shown here is derived from an EMBL/GenBank/DDBJ whole genome shotgun (WGS) entry which is preliminary data.</text>
</comment>